<keyword evidence="2" id="KW-0479">Metal-binding</keyword>
<dbReference type="PANTHER" id="PTHR12103:SF12">
    <property type="entry name" value="FI20020P1"/>
    <property type="match status" value="1"/>
</dbReference>
<dbReference type="InterPro" id="IPR023214">
    <property type="entry name" value="HAD_sf"/>
</dbReference>
<dbReference type="GO" id="GO:0008253">
    <property type="term" value="F:5'-nucleotidase activity"/>
    <property type="evidence" value="ECO:0007669"/>
    <property type="project" value="TreeGrafter"/>
</dbReference>
<dbReference type="PANTHER" id="PTHR12103">
    <property type="entry name" value="5'-NUCLEOTIDASE DOMAIN-CONTAINING"/>
    <property type="match status" value="1"/>
</dbReference>
<dbReference type="VEuPathDB" id="FungiDB:H257_14410"/>
<evidence type="ECO:0000256" key="2">
    <source>
        <dbReference type="ARBA" id="ARBA00022723"/>
    </source>
</evidence>
<dbReference type="STRING" id="112090.W4FRI3"/>
<dbReference type="InterPro" id="IPR036412">
    <property type="entry name" value="HAD-like_sf"/>
</dbReference>
<dbReference type="SUPFAM" id="SSF56784">
    <property type="entry name" value="HAD-like"/>
    <property type="match status" value="1"/>
</dbReference>
<keyword evidence="4" id="KW-0460">Magnesium</keyword>
<dbReference type="EMBL" id="KI913170">
    <property type="protein sequence ID" value="ETV70072.1"/>
    <property type="molecule type" value="Genomic_DNA"/>
</dbReference>
<name>W4FRI3_APHAT</name>
<organism evidence="5">
    <name type="scientific">Aphanomyces astaci</name>
    <name type="common">Crayfish plague agent</name>
    <dbReference type="NCBI Taxonomy" id="112090"/>
    <lineage>
        <taxon>Eukaryota</taxon>
        <taxon>Sar</taxon>
        <taxon>Stramenopiles</taxon>
        <taxon>Oomycota</taxon>
        <taxon>Saprolegniomycetes</taxon>
        <taxon>Saprolegniales</taxon>
        <taxon>Verrucalvaceae</taxon>
        <taxon>Aphanomyces</taxon>
    </lineage>
</organism>
<dbReference type="GeneID" id="20816406"/>
<dbReference type="GO" id="GO:0046872">
    <property type="term" value="F:metal ion binding"/>
    <property type="evidence" value="ECO:0007669"/>
    <property type="project" value="UniProtKB-KW"/>
</dbReference>
<dbReference type="OrthoDB" id="10252832at2759"/>
<keyword evidence="3" id="KW-0378">Hydrolase</keyword>
<comment type="similarity">
    <text evidence="1">Belongs to the 5'(3')-deoxyribonucleotidase family.</text>
</comment>
<proteinExistence type="inferred from homology"/>
<dbReference type="Pfam" id="PF05761">
    <property type="entry name" value="5_nucleotid"/>
    <property type="match status" value="1"/>
</dbReference>
<evidence type="ECO:0000256" key="1">
    <source>
        <dbReference type="ARBA" id="ARBA00009589"/>
    </source>
</evidence>
<protein>
    <submittedName>
        <fullName evidence="5">Uncharacterized protein</fullName>
    </submittedName>
</protein>
<evidence type="ECO:0000256" key="3">
    <source>
        <dbReference type="ARBA" id="ARBA00022801"/>
    </source>
</evidence>
<evidence type="ECO:0000256" key="4">
    <source>
        <dbReference type="ARBA" id="ARBA00022842"/>
    </source>
</evidence>
<dbReference type="InterPro" id="IPR008380">
    <property type="entry name" value="HAD-SF_hydro_IG_5-nucl"/>
</dbReference>
<sequence length="624" mass="70822">MPRVWKDFIQCMAPMVFDYAGTSHDDDAASGILIQILEAERSIANSAPCFPQDDDMTVVITLLDTFFSREHPQLFHRHNSTLGHSKKELSRPNISTLLLLPLTVGTSFGPRIVPAILQHGVFAVVAMLDVYFCIYRKSLLQEAKKTNLAMWHHALKSTESWLDTIEQESFWRQCNKRWAPTSSFRRRYMSLYASCRLQAAMRRQCHTLNEVDWLGFDVDGTLVEYNHSCLAQLSFDKAVDVLISMFPTLNTTPRPTYLYSTHITQRCVTVDTFRGNFLYVTASGVIHHAVHGHARAVDIASTYPSCRWVHREPPATETHRQNIPPSPEHATSCVDMWTLGDTVFAPLYAWLIDMHDANKIALVTNIDKTQTTYEHLAQLAKQAIGTFYRTQFDDILATSPQALITYNRRTIQTLQRLRRRHIRLFVLTNGTFEHCDNVMRYAVGVSWQRHFDIIITSATKATFFHNHTRPFLTCPGRKGGQAVVATQLVPGQVYSRGNANALHAFFTTTHPNVRVCFVGDHSMEDMALPYTTMHWDTIGIVPELQHDILKRPSLFQTCCRHLGQCGTKSRQVAVSPLNETTQDDAARTTMDRSCRHVFYFGVGGPMSSMGKRIVQSTVIVVKKA</sequence>
<gene>
    <name evidence="5" type="ORF">H257_14410</name>
</gene>
<accession>W4FRI3</accession>
<dbReference type="AlphaFoldDB" id="W4FRI3"/>
<evidence type="ECO:0000313" key="5">
    <source>
        <dbReference type="EMBL" id="ETV70072.1"/>
    </source>
</evidence>
<reference evidence="5" key="1">
    <citation type="submission" date="2013-12" db="EMBL/GenBank/DDBJ databases">
        <title>The Genome Sequence of Aphanomyces astaci APO3.</title>
        <authorList>
            <consortium name="The Broad Institute Genomics Platform"/>
            <person name="Russ C."/>
            <person name="Tyler B."/>
            <person name="van West P."/>
            <person name="Dieguez-Uribeondo J."/>
            <person name="Young S.K."/>
            <person name="Zeng Q."/>
            <person name="Gargeya S."/>
            <person name="Fitzgerald M."/>
            <person name="Abouelleil A."/>
            <person name="Alvarado L."/>
            <person name="Chapman S.B."/>
            <person name="Gainer-Dewar J."/>
            <person name="Goldberg J."/>
            <person name="Griggs A."/>
            <person name="Gujja S."/>
            <person name="Hansen M."/>
            <person name="Howarth C."/>
            <person name="Imamovic A."/>
            <person name="Ireland A."/>
            <person name="Larimer J."/>
            <person name="McCowan C."/>
            <person name="Murphy C."/>
            <person name="Pearson M."/>
            <person name="Poon T.W."/>
            <person name="Priest M."/>
            <person name="Roberts A."/>
            <person name="Saif S."/>
            <person name="Shea T."/>
            <person name="Sykes S."/>
            <person name="Wortman J."/>
            <person name="Nusbaum C."/>
            <person name="Birren B."/>
        </authorList>
    </citation>
    <scope>NUCLEOTIDE SEQUENCE [LARGE SCALE GENOMIC DNA]</scope>
    <source>
        <strain evidence="5">APO3</strain>
    </source>
</reference>
<dbReference type="Gene3D" id="3.40.50.1000">
    <property type="entry name" value="HAD superfamily/HAD-like"/>
    <property type="match status" value="1"/>
</dbReference>
<dbReference type="RefSeq" id="XP_009840515.1">
    <property type="nucleotide sequence ID" value="XM_009842213.1"/>
</dbReference>